<dbReference type="InterPro" id="IPR050155">
    <property type="entry name" value="HAD-like_hydrolase_sf"/>
</dbReference>
<dbReference type="Proteomes" id="UP000198817">
    <property type="component" value="Unassembled WGS sequence"/>
</dbReference>
<dbReference type="InterPro" id="IPR036412">
    <property type="entry name" value="HAD-like_sf"/>
</dbReference>
<proteinExistence type="predicted"/>
<dbReference type="Gene3D" id="1.10.150.240">
    <property type="entry name" value="Putative phosphatase, domain 2"/>
    <property type="match status" value="1"/>
</dbReference>
<protein>
    <submittedName>
        <fullName evidence="1">Phosphoglycolate phosphatase</fullName>
    </submittedName>
</protein>
<dbReference type="InterPro" id="IPR041492">
    <property type="entry name" value="HAD_2"/>
</dbReference>
<dbReference type="GO" id="GO:0006281">
    <property type="term" value="P:DNA repair"/>
    <property type="evidence" value="ECO:0007669"/>
    <property type="project" value="TreeGrafter"/>
</dbReference>
<dbReference type="NCBIfam" id="TIGR01549">
    <property type="entry name" value="HAD-SF-IA-v1"/>
    <property type="match status" value="1"/>
</dbReference>
<dbReference type="PRINTS" id="PR00413">
    <property type="entry name" value="HADHALOGNASE"/>
</dbReference>
<dbReference type="GO" id="GO:0008967">
    <property type="term" value="F:phosphoglycolate phosphatase activity"/>
    <property type="evidence" value="ECO:0007669"/>
    <property type="project" value="TreeGrafter"/>
</dbReference>
<dbReference type="Pfam" id="PF13419">
    <property type="entry name" value="HAD_2"/>
    <property type="match status" value="1"/>
</dbReference>
<reference evidence="1 2" key="1">
    <citation type="submission" date="2016-10" db="EMBL/GenBank/DDBJ databases">
        <authorList>
            <person name="de Groot N.N."/>
        </authorList>
    </citation>
    <scope>NUCLEOTIDE SEQUENCE [LARGE SCALE GENOMIC DNA]</scope>
    <source>
        <strain evidence="1 2">KHGC13</strain>
    </source>
</reference>
<dbReference type="SFLD" id="SFLDG01135">
    <property type="entry name" value="C1.5.6:_HAD__Beta-PGM__Phospha"/>
    <property type="match status" value="1"/>
</dbReference>
<sequence>MTVREERGVNAPLLPYRLAVFDLDGTLLDTLDDLADAVNYGLKTCGFPVRSREEIRKILGNGMRNLIRRSVPENAEAEWERVFRVFVPYYEAHCREKTGPYPGVPETLRALRSAGVKTAVISNKADPAVQLLIRDYFPDLFDYIAGEKPGIRRKPEPDAVDRCLETLAVAKEDAVYIGDSEVDIHTAANAAVDGLIVTWGFRDEPELKDVIRREAGRNRFSILRTAAELHQALLPEK</sequence>
<dbReference type="STRING" id="155865.SAMN05216515_10821"/>
<keyword evidence="2" id="KW-1185">Reference proteome</keyword>
<gene>
    <name evidence="1" type="ORF">SAMN05216508_10848</name>
</gene>
<dbReference type="SUPFAM" id="SSF56784">
    <property type="entry name" value="HAD-like"/>
    <property type="match status" value="1"/>
</dbReference>
<organism evidence="1 2">
    <name type="scientific">Eubacterium pyruvativorans</name>
    <dbReference type="NCBI Taxonomy" id="155865"/>
    <lineage>
        <taxon>Bacteria</taxon>
        <taxon>Bacillati</taxon>
        <taxon>Bacillota</taxon>
        <taxon>Clostridia</taxon>
        <taxon>Eubacteriales</taxon>
        <taxon>Eubacteriaceae</taxon>
        <taxon>Eubacterium</taxon>
    </lineage>
</organism>
<evidence type="ECO:0000313" key="1">
    <source>
        <dbReference type="EMBL" id="SFU50324.1"/>
    </source>
</evidence>
<dbReference type="Gene3D" id="3.40.50.1000">
    <property type="entry name" value="HAD superfamily/HAD-like"/>
    <property type="match status" value="1"/>
</dbReference>
<dbReference type="InterPro" id="IPR023214">
    <property type="entry name" value="HAD_sf"/>
</dbReference>
<dbReference type="SFLD" id="SFLDG01129">
    <property type="entry name" value="C1.5:_HAD__Beta-PGM__Phosphata"/>
    <property type="match status" value="1"/>
</dbReference>
<dbReference type="GO" id="GO:0005829">
    <property type="term" value="C:cytosol"/>
    <property type="evidence" value="ECO:0007669"/>
    <property type="project" value="TreeGrafter"/>
</dbReference>
<dbReference type="SFLD" id="SFLDS00003">
    <property type="entry name" value="Haloacid_Dehalogenase"/>
    <property type="match status" value="1"/>
</dbReference>
<dbReference type="PANTHER" id="PTHR43434">
    <property type="entry name" value="PHOSPHOGLYCOLATE PHOSPHATASE"/>
    <property type="match status" value="1"/>
</dbReference>
<dbReference type="AlphaFoldDB" id="A0A1I7GPD4"/>
<evidence type="ECO:0000313" key="2">
    <source>
        <dbReference type="Proteomes" id="UP000198817"/>
    </source>
</evidence>
<dbReference type="InterPro" id="IPR006439">
    <property type="entry name" value="HAD-SF_hydro_IA"/>
</dbReference>
<accession>A0A1I7GPD4</accession>
<dbReference type="InterPro" id="IPR023198">
    <property type="entry name" value="PGP-like_dom2"/>
</dbReference>
<name>A0A1I7GPD4_9FIRM</name>
<dbReference type="PANTHER" id="PTHR43434:SF1">
    <property type="entry name" value="PHOSPHOGLYCOLATE PHOSPHATASE"/>
    <property type="match status" value="1"/>
</dbReference>
<dbReference type="EMBL" id="FPBT01000008">
    <property type="protein sequence ID" value="SFU50324.1"/>
    <property type="molecule type" value="Genomic_DNA"/>
</dbReference>